<gene>
    <name evidence="12" type="ORF">FWILDA_LOCUS9665</name>
</gene>
<dbReference type="PROSITE" id="PS50089">
    <property type="entry name" value="ZF_RING_2"/>
    <property type="match status" value="1"/>
</dbReference>
<sequence>MTSLSGSSKNGINSRFSFDADEICPICKNNRYLTPNMKLLVSDCYHKMCESCIDRLFANGAGPCPICQRILRKVSFIEPTFEDLRVEKEVKIRRNLSKQFNKRQEDFQNLRKYNDYLEMVENIAWNLINEVNKKETEALIDKFANENKEIIAHNKRKQEEETKMVNYLNEKEKSEKRLKFENYKKELDEEKKRREKHEAELIEELANSKGSAADILAEKKAMREIEDSQEFDPISSEYLDIDCYTLKDKYYDPYTEINTRLRAGGFIPKFVHERALQAAFSGLFTFTKSDDMEVE</sequence>
<reference evidence="12" key="1">
    <citation type="submission" date="2022-08" db="EMBL/GenBank/DDBJ databases">
        <authorList>
            <person name="Kallberg Y."/>
            <person name="Tangrot J."/>
            <person name="Rosling A."/>
        </authorList>
    </citation>
    <scope>NUCLEOTIDE SEQUENCE</scope>
    <source>
        <strain evidence="12">Wild A</strain>
    </source>
</reference>
<evidence type="ECO:0000256" key="3">
    <source>
        <dbReference type="ARBA" id="ARBA00022723"/>
    </source>
</evidence>
<evidence type="ECO:0000256" key="10">
    <source>
        <dbReference type="SAM" id="Coils"/>
    </source>
</evidence>
<evidence type="ECO:0000256" key="2">
    <source>
        <dbReference type="ARBA" id="ARBA00022257"/>
    </source>
</evidence>
<feature type="coiled-coil region" evidence="10">
    <location>
        <begin position="140"/>
        <end position="207"/>
    </location>
</feature>
<evidence type="ECO:0000256" key="8">
    <source>
        <dbReference type="ARBA" id="ARBA00033277"/>
    </source>
</evidence>
<dbReference type="InterPro" id="IPR004575">
    <property type="entry name" value="MAT1/Tfb3"/>
</dbReference>
<dbReference type="PANTHER" id="PTHR12683:SF13">
    <property type="entry name" value="CDK-ACTIVATING KINASE ASSEMBLY FACTOR MAT1"/>
    <property type="match status" value="1"/>
</dbReference>
<comment type="caution">
    <text evidence="12">The sequence shown here is derived from an EMBL/GenBank/DDBJ whole genome shotgun (WGS) entry which is preliminary data.</text>
</comment>
<evidence type="ECO:0000256" key="1">
    <source>
        <dbReference type="ARBA" id="ARBA00004123"/>
    </source>
</evidence>
<dbReference type="SMART" id="SM00184">
    <property type="entry name" value="RING"/>
    <property type="match status" value="1"/>
</dbReference>
<evidence type="ECO:0000256" key="6">
    <source>
        <dbReference type="ARBA" id="ARBA00023242"/>
    </source>
</evidence>
<dbReference type="Gene3D" id="3.30.40.10">
    <property type="entry name" value="Zinc/RING finger domain, C3HC4 (zinc finger)"/>
    <property type="match status" value="1"/>
</dbReference>
<keyword evidence="3" id="KW-0479">Metal-binding</keyword>
<keyword evidence="10" id="KW-0175">Coiled coil</keyword>
<dbReference type="GO" id="GO:0006289">
    <property type="term" value="P:nucleotide-excision repair"/>
    <property type="evidence" value="ECO:0007669"/>
    <property type="project" value="InterPro"/>
</dbReference>
<dbReference type="InterPro" id="IPR013083">
    <property type="entry name" value="Znf_RING/FYVE/PHD"/>
</dbReference>
<dbReference type="OrthoDB" id="5963at2759"/>
<organism evidence="12 13">
    <name type="scientific">Funneliformis geosporum</name>
    <dbReference type="NCBI Taxonomy" id="1117311"/>
    <lineage>
        <taxon>Eukaryota</taxon>
        <taxon>Fungi</taxon>
        <taxon>Fungi incertae sedis</taxon>
        <taxon>Mucoromycota</taxon>
        <taxon>Glomeromycotina</taxon>
        <taxon>Glomeromycetes</taxon>
        <taxon>Glomerales</taxon>
        <taxon>Glomeraceae</taxon>
        <taxon>Funneliformis</taxon>
    </lineage>
</organism>
<dbReference type="PROSITE" id="PS00518">
    <property type="entry name" value="ZF_RING_1"/>
    <property type="match status" value="1"/>
</dbReference>
<keyword evidence="5" id="KW-0862">Zinc</keyword>
<dbReference type="GO" id="GO:0008270">
    <property type="term" value="F:zinc ion binding"/>
    <property type="evidence" value="ECO:0007669"/>
    <property type="project" value="UniProtKB-KW"/>
</dbReference>
<dbReference type="InterPro" id="IPR015877">
    <property type="entry name" value="MAT1_centre"/>
</dbReference>
<proteinExistence type="predicted"/>
<dbReference type="GO" id="GO:0061575">
    <property type="term" value="F:cyclin-dependent protein serine/threonine kinase activator activity"/>
    <property type="evidence" value="ECO:0007669"/>
    <property type="project" value="InterPro"/>
</dbReference>
<evidence type="ECO:0000256" key="5">
    <source>
        <dbReference type="ARBA" id="ARBA00022833"/>
    </source>
</evidence>
<evidence type="ECO:0000256" key="7">
    <source>
        <dbReference type="ARBA" id="ARBA00029873"/>
    </source>
</evidence>
<dbReference type="PANTHER" id="PTHR12683">
    <property type="entry name" value="CDK-ACTIVATING KINASE ASSEMBLY FACTOR MAT1"/>
    <property type="match status" value="1"/>
</dbReference>
<evidence type="ECO:0000256" key="9">
    <source>
        <dbReference type="PROSITE-ProRule" id="PRU00175"/>
    </source>
</evidence>
<feature type="domain" description="RING-type" evidence="11">
    <location>
        <begin position="24"/>
        <end position="68"/>
    </location>
</feature>
<dbReference type="GO" id="GO:0005675">
    <property type="term" value="C:transcription factor TFIIH holo complex"/>
    <property type="evidence" value="ECO:0007669"/>
    <property type="project" value="InterPro"/>
</dbReference>
<keyword evidence="6" id="KW-0539">Nucleus</keyword>
<dbReference type="Pfam" id="PF17121">
    <property type="entry name" value="zf-C3HC4_5"/>
    <property type="match status" value="1"/>
</dbReference>
<dbReference type="EMBL" id="CAMKVN010002328">
    <property type="protein sequence ID" value="CAI2180606.1"/>
    <property type="molecule type" value="Genomic_DNA"/>
</dbReference>
<dbReference type="Proteomes" id="UP001153678">
    <property type="component" value="Unassembled WGS sequence"/>
</dbReference>
<name>A0A9W4WUT8_9GLOM</name>
<keyword evidence="13" id="KW-1185">Reference proteome</keyword>
<keyword evidence="4 9" id="KW-0863">Zinc-finger</keyword>
<dbReference type="InterPro" id="IPR001841">
    <property type="entry name" value="Znf_RING"/>
</dbReference>
<dbReference type="Pfam" id="PF06391">
    <property type="entry name" value="MAT1"/>
    <property type="match status" value="1"/>
</dbReference>
<evidence type="ECO:0000313" key="12">
    <source>
        <dbReference type="EMBL" id="CAI2180606.1"/>
    </source>
</evidence>
<dbReference type="NCBIfam" id="TIGR00570">
    <property type="entry name" value="cdk7"/>
    <property type="match status" value="1"/>
</dbReference>
<evidence type="ECO:0000256" key="4">
    <source>
        <dbReference type="ARBA" id="ARBA00022771"/>
    </source>
</evidence>
<evidence type="ECO:0000259" key="11">
    <source>
        <dbReference type="PROSITE" id="PS50089"/>
    </source>
</evidence>
<accession>A0A9W4WUT8</accession>
<dbReference type="FunFam" id="3.30.40.10:FF:000037">
    <property type="entry name" value="Cdk-activating kinase assembly factor MAT1, centre"/>
    <property type="match status" value="1"/>
</dbReference>
<evidence type="ECO:0000313" key="13">
    <source>
        <dbReference type="Proteomes" id="UP001153678"/>
    </source>
</evidence>
<protein>
    <recommendedName>
        <fullName evidence="2">RNA polymerase II transcription factor B subunit 3</fullName>
    </recommendedName>
    <alternativeName>
        <fullName evidence="8">RNA polymerase II transcription factor B 38 kDa subunit</fullName>
    </alternativeName>
    <alternativeName>
        <fullName evidence="7">RNA polymerase II transcription factor B p38 subunit</fullName>
    </alternativeName>
</protein>
<dbReference type="AlphaFoldDB" id="A0A9W4WUT8"/>
<comment type="subcellular location">
    <subcellularLocation>
        <location evidence="1">Nucleus</location>
    </subcellularLocation>
</comment>
<dbReference type="GO" id="GO:0006357">
    <property type="term" value="P:regulation of transcription by RNA polymerase II"/>
    <property type="evidence" value="ECO:0007669"/>
    <property type="project" value="TreeGrafter"/>
</dbReference>
<dbReference type="InterPro" id="IPR017907">
    <property type="entry name" value="Znf_RING_CS"/>
</dbReference>
<dbReference type="SUPFAM" id="SSF57850">
    <property type="entry name" value="RING/U-box"/>
    <property type="match status" value="1"/>
</dbReference>